<evidence type="ECO:0000256" key="1">
    <source>
        <dbReference type="SAM" id="MobiDB-lite"/>
    </source>
</evidence>
<reference evidence="2 3" key="1">
    <citation type="submission" date="2017-05" db="EMBL/GenBank/DDBJ databases">
        <authorList>
            <person name="Varghese N."/>
            <person name="Submissions S."/>
        </authorList>
    </citation>
    <scope>NUCLEOTIDE SEQUENCE [LARGE SCALE GENOMIC DNA]</scope>
    <source>
        <strain evidence="2 3">DSM 25457</strain>
    </source>
</reference>
<feature type="region of interest" description="Disordered" evidence="1">
    <location>
        <begin position="1"/>
        <end position="25"/>
    </location>
</feature>
<sequence length="92" mass="9990">MTNCVSARGEDSPSRITTKREGDKTEVTLEQNKAVISVRSPVGISQAIIVRIGNHWPTTVMLRLRLNGLEHLKVTNGDDALEAAVSSQHGQV</sequence>
<gene>
    <name evidence="2" type="ORF">SAMN06265222_101609</name>
</gene>
<dbReference type="Proteomes" id="UP001158067">
    <property type="component" value="Unassembled WGS sequence"/>
</dbReference>
<accession>A0ABY1PQ12</accession>
<comment type="caution">
    <text evidence="2">The sequence shown here is derived from an EMBL/GenBank/DDBJ whole genome shotgun (WGS) entry which is preliminary data.</text>
</comment>
<protein>
    <submittedName>
        <fullName evidence="2">Uncharacterized protein</fullName>
    </submittedName>
</protein>
<keyword evidence="3" id="KW-1185">Reference proteome</keyword>
<name>A0ABY1PQ12_9BACT</name>
<proteinExistence type="predicted"/>
<evidence type="ECO:0000313" key="3">
    <source>
        <dbReference type="Proteomes" id="UP001158067"/>
    </source>
</evidence>
<feature type="compositionally biased region" description="Basic and acidic residues" evidence="1">
    <location>
        <begin position="8"/>
        <end position="25"/>
    </location>
</feature>
<dbReference type="RefSeq" id="WP_283430827.1">
    <property type="nucleotide sequence ID" value="NZ_FXUG01000001.1"/>
</dbReference>
<dbReference type="EMBL" id="FXUG01000001">
    <property type="protein sequence ID" value="SMP41557.1"/>
    <property type="molecule type" value="Genomic_DNA"/>
</dbReference>
<organism evidence="2 3">
    <name type="scientific">Neorhodopirellula lusitana</name>
    <dbReference type="NCBI Taxonomy" id="445327"/>
    <lineage>
        <taxon>Bacteria</taxon>
        <taxon>Pseudomonadati</taxon>
        <taxon>Planctomycetota</taxon>
        <taxon>Planctomycetia</taxon>
        <taxon>Pirellulales</taxon>
        <taxon>Pirellulaceae</taxon>
        <taxon>Neorhodopirellula</taxon>
    </lineage>
</organism>
<evidence type="ECO:0000313" key="2">
    <source>
        <dbReference type="EMBL" id="SMP41557.1"/>
    </source>
</evidence>